<protein>
    <submittedName>
        <fullName evidence="3">Type II toxin-antitoxin system RelB/DinJ family antitoxin</fullName>
    </submittedName>
</protein>
<evidence type="ECO:0000256" key="2">
    <source>
        <dbReference type="ARBA" id="ARBA00022649"/>
    </source>
</evidence>
<keyword evidence="2" id="KW-1277">Toxin-antitoxin system</keyword>
<gene>
    <name evidence="3" type="ORF">IAD17_00925</name>
</gene>
<dbReference type="Gene3D" id="1.10.1220.10">
    <property type="entry name" value="Met repressor-like"/>
    <property type="match status" value="1"/>
</dbReference>
<dbReference type="AlphaFoldDB" id="A0A9D1HVF8"/>
<evidence type="ECO:0000313" key="4">
    <source>
        <dbReference type="Proteomes" id="UP000824078"/>
    </source>
</evidence>
<evidence type="ECO:0000313" key="3">
    <source>
        <dbReference type="EMBL" id="HIU23476.1"/>
    </source>
</evidence>
<dbReference type="GO" id="GO:0006351">
    <property type="term" value="P:DNA-templated transcription"/>
    <property type="evidence" value="ECO:0007669"/>
    <property type="project" value="TreeGrafter"/>
</dbReference>
<reference evidence="3" key="1">
    <citation type="submission" date="2020-10" db="EMBL/GenBank/DDBJ databases">
        <authorList>
            <person name="Gilroy R."/>
        </authorList>
    </citation>
    <scope>NUCLEOTIDE SEQUENCE</scope>
    <source>
        <strain evidence="3">ChiHjej12B11-29160</strain>
    </source>
</reference>
<dbReference type="PANTHER" id="PTHR38781:SF1">
    <property type="entry name" value="ANTITOXIN DINJ-RELATED"/>
    <property type="match status" value="1"/>
</dbReference>
<dbReference type="PANTHER" id="PTHR38781">
    <property type="entry name" value="ANTITOXIN DINJ-RELATED"/>
    <property type="match status" value="1"/>
</dbReference>
<dbReference type="GO" id="GO:0006355">
    <property type="term" value="P:regulation of DNA-templated transcription"/>
    <property type="evidence" value="ECO:0007669"/>
    <property type="project" value="InterPro"/>
</dbReference>
<name>A0A9D1HVF8_9ACTN</name>
<dbReference type="InterPro" id="IPR007337">
    <property type="entry name" value="RelB/DinJ"/>
</dbReference>
<organism evidence="3 4">
    <name type="scientific">Candidatus Coprovicinus avistercoris</name>
    <dbReference type="NCBI Taxonomy" id="2840754"/>
    <lineage>
        <taxon>Bacteria</taxon>
        <taxon>Bacillati</taxon>
        <taxon>Actinomycetota</taxon>
        <taxon>Coriobacteriia</taxon>
        <taxon>Coriobacteriales</taxon>
        <taxon>Coriobacteriaceae</taxon>
        <taxon>Coriobacteriaceae incertae sedis</taxon>
        <taxon>Candidatus Coprovicinus</taxon>
    </lineage>
</organism>
<reference evidence="3" key="2">
    <citation type="journal article" date="2021" name="PeerJ">
        <title>Extensive microbial diversity within the chicken gut microbiome revealed by metagenomics and culture.</title>
        <authorList>
            <person name="Gilroy R."/>
            <person name="Ravi A."/>
            <person name="Getino M."/>
            <person name="Pursley I."/>
            <person name="Horton D.L."/>
            <person name="Alikhan N.F."/>
            <person name="Baker D."/>
            <person name="Gharbi K."/>
            <person name="Hall N."/>
            <person name="Watson M."/>
            <person name="Adriaenssens E.M."/>
            <person name="Foster-Nyarko E."/>
            <person name="Jarju S."/>
            <person name="Secka A."/>
            <person name="Antonio M."/>
            <person name="Oren A."/>
            <person name="Chaudhuri R.R."/>
            <person name="La Ragione R."/>
            <person name="Hildebrand F."/>
            <person name="Pallen M.J."/>
        </authorList>
    </citation>
    <scope>NUCLEOTIDE SEQUENCE</scope>
    <source>
        <strain evidence="3">ChiHjej12B11-29160</strain>
    </source>
</reference>
<sequence length="89" mass="9979">MATMTIRCDEKDKREAARVAEYYGFDLSSVTRAFWKQMGRTGRIPLDLGNEEPNEESLAAIREAEQMMRDGSGESYATARELIDAVLAS</sequence>
<dbReference type="Pfam" id="PF04221">
    <property type="entry name" value="RelB"/>
    <property type="match status" value="1"/>
</dbReference>
<comment type="caution">
    <text evidence="3">The sequence shown here is derived from an EMBL/GenBank/DDBJ whole genome shotgun (WGS) entry which is preliminary data.</text>
</comment>
<dbReference type="NCBIfam" id="TIGR02384">
    <property type="entry name" value="RelB_DinJ"/>
    <property type="match status" value="1"/>
</dbReference>
<evidence type="ECO:0000256" key="1">
    <source>
        <dbReference type="ARBA" id="ARBA00010562"/>
    </source>
</evidence>
<proteinExistence type="inferred from homology"/>
<accession>A0A9D1HVF8</accession>
<dbReference type="EMBL" id="DVMQ01000003">
    <property type="protein sequence ID" value="HIU23476.1"/>
    <property type="molecule type" value="Genomic_DNA"/>
</dbReference>
<dbReference type="InterPro" id="IPR013321">
    <property type="entry name" value="Arc_rbn_hlx_hlx"/>
</dbReference>
<dbReference type="Proteomes" id="UP000824078">
    <property type="component" value="Unassembled WGS sequence"/>
</dbReference>
<comment type="similarity">
    <text evidence="1">Belongs to the RelB/DinJ antitoxin family.</text>
</comment>